<dbReference type="OrthoDB" id="14252at2759"/>
<dbReference type="GO" id="GO:0022857">
    <property type="term" value="F:transmembrane transporter activity"/>
    <property type="evidence" value="ECO:0007669"/>
    <property type="project" value="TreeGrafter"/>
</dbReference>
<dbReference type="PANTHER" id="PTHR45624">
    <property type="entry name" value="MITOCHONDRIAL BASIC AMINO ACIDS TRANSPORTER-RELATED"/>
    <property type="match status" value="1"/>
</dbReference>
<accession>L8GRJ8</accession>
<evidence type="ECO:0000256" key="10">
    <source>
        <dbReference type="RuleBase" id="RU000488"/>
    </source>
</evidence>
<comment type="similarity">
    <text evidence="2 10">Belongs to the mitochondrial carrier (TC 2.A.29) family.</text>
</comment>
<dbReference type="GO" id="GO:0031966">
    <property type="term" value="C:mitochondrial membrane"/>
    <property type="evidence" value="ECO:0007669"/>
    <property type="project" value="UniProtKB-SubCell"/>
</dbReference>
<dbReference type="VEuPathDB" id="AmoebaDB:ACA1_078620"/>
<dbReference type="KEGG" id="acan:ACA1_078620"/>
<keyword evidence="8 9" id="KW-0472">Membrane</keyword>
<keyword evidence="6" id="KW-1133">Transmembrane helix</keyword>
<evidence type="ECO:0000256" key="5">
    <source>
        <dbReference type="ARBA" id="ARBA00022737"/>
    </source>
</evidence>
<dbReference type="OMA" id="MANITQM"/>
<comment type="subcellular location">
    <subcellularLocation>
        <location evidence="1">Mitochondrion membrane</location>
        <topology evidence="1">Multi-pass membrane protein</topology>
    </subcellularLocation>
</comment>
<evidence type="ECO:0000256" key="7">
    <source>
        <dbReference type="ARBA" id="ARBA00023128"/>
    </source>
</evidence>
<evidence type="ECO:0000256" key="3">
    <source>
        <dbReference type="ARBA" id="ARBA00022448"/>
    </source>
</evidence>
<dbReference type="PROSITE" id="PS50920">
    <property type="entry name" value="SOLCAR"/>
    <property type="match status" value="3"/>
</dbReference>
<feature type="repeat" description="Solcar" evidence="9">
    <location>
        <begin position="131"/>
        <end position="223"/>
    </location>
</feature>
<sequence length="336" mass="36180">MQVAASNDQRRADGGGGLVQGAVTTPPIAAPSALFVAGLLGGVASTLAGHPFDTIKTQSVGPGIVPRYGGPLDCLRTIVKEESFRGLFKGIVAPLGTRAIINALGFASFGMTLEALQGPQADSVSKSGSSSTLWHIVLAGAVTGITVSPITTASELVKIRLQVQRGPGWFDPKEHFPGALRGTRMYVQENGFFALFRGFRGTLCRDVIAYPSFFLTYFTVRHHLDAVDKAFSWVTPFVSVAAGGVAGMASWASAYPFDLWKSNVQRALTFPATPGHLSFRYFIATRYRDLGIRGLFTGMWPTMLRAIPVNSAKLLVYDLVVRCFANNNTRQRRDSS</sequence>
<gene>
    <name evidence="11" type="ORF">ACA1_078620</name>
</gene>
<name>L8GRJ8_ACACF</name>
<dbReference type="GeneID" id="14916433"/>
<evidence type="ECO:0000256" key="4">
    <source>
        <dbReference type="ARBA" id="ARBA00022692"/>
    </source>
</evidence>
<keyword evidence="3 10" id="KW-0813">Transport</keyword>
<proteinExistence type="inferred from homology"/>
<dbReference type="InterPro" id="IPR050567">
    <property type="entry name" value="Mitochondrial_Carrier"/>
</dbReference>
<evidence type="ECO:0000313" key="11">
    <source>
        <dbReference type="EMBL" id="ELR15799.1"/>
    </source>
</evidence>
<dbReference type="RefSeq" id="XP_004337812.1">
    <property type="nucleotide sequence ID" value="XM_004337764.1"/>
</dbReference>
<keyword evidence="4 9" id="KW-0812">Transmembrane</keyword>
<dbReference type="AlphaFoldDB" id="L8GRJ8"/>
<dbReference type="Gene3D" id="1.50.40.10">
    <property type="entry name" value="Mitochondrial carrier domain"/>
    <property type="match status" value="2"/>
</dbReference>
<dbReference type="InterPro" id="IPR018108">
    <property type="entry name" value="MCP_transmembrane"/>
</dbReference>
<protein>
    <submittedName>
        <fullName evidence="11">Carrier superfamily protein</fullName>
    </submittedName>
</protein>
<dbReference type="Proteomes" id="UP000011083">
    <property type="component" value="Unassembled WGS sequence"/>
</dbReference>
<dbReference type="EMBL" id="KB008022">
    <property type="protein sequence ID" value="ELR15799.1"/>
    <property type="molecule type" value="Genomic_DNA"/>
</dbReference>
<evidence type="ECO:0000313" key="12">
    <source>
        <dbReference type="Proteomes" id="UP000011083"/>
    </source>
</evidence>
<organism evidence="11 12">
    <name type="scientific">Acanthamoeba castellanii (strain ATCC 30010 / Neff)</name>
    <dbReference type="NCBI Taxonomy" id="1257118"/>
    <lineage>
        <taxon>Eukaryota</taxon>
        <taxon>Amoebozoa</taxon>
        <taxon>Discosea</taxon>
        <taxon>Longamoebia</taxon>
        <taxon>Centramoebida</taxon>
        <taxon>Acanthamoebidae</taxon>
        <taxon>Acanthamoeba</taxon>
    </lineage>
</organism>
<dbReference type="Pfam" id="PF00153">
    <property type="entry name" value="Mito_carr"/>
    <property type="match status" value="3"/>
</dbReference>
<dbReference type="InterPro" id="IPR023395">
    <property type="entry name" value="MCP_dom_sf"/>
</dbReference>
<reference evidence="11 12" key="1">
    <citation type="journal article" date="2013" name="Genome Biol.">
        <title>Genome of Acanthamoeba castellanii highlights extensive lateral gene transfer and early evolution of tyrosine kinase signaling.</title>
        <authorList>
            <person name="Clarke M."/>
            <person name="Lohan A.J."/>
            <person name="Liu B."/>
            <person name="Lagkouvardos I."/>
            <person name="Roy S."/>
            <person name="Zafar N."/>
            <person name="Bertelli C."/>
            <person name="Schilde C."/>
            <person name="Kianianmomeni A."/>
            <person name="Burglin T.R."/>
            <person name="Frech C."/>
            <person name="Turcotte B."/>
            <person name="Kopec K.O."/>
            <person name="Synnott J.M."/>
            <person name="Choo C."/>
            <person name="Paponov I."/>
            <person name="Finkler A."/>
            <person name="Soon Heng Tan C."/>
            <person name="Hutchins A.P."/>
            <person name="Weinmeier T."/>
            <person name="Rattei T."/>
            <person name="Chu J.S."/>
            <person name="Gimenez G."/>
            <person name="Irimia M."/>
            <person name="Rigden D.J."/>
            <person name="Fitzpatrick D.A."/>
            <person name="Lorenzo-Morales J."/>
            <person name="Bateman A."/>
            <person name="Chiu C.H."/>
            <person name="Tang P."/>
            <person name="Hegemann P."/>
            <person name="Fromm H."/>
            <person name="Raoult D."/>
            <person name="Greub G."/>
            <person name="Miranda-Saavedra D."/>
            <person name="Chen N."/>
            <person name="Nash P."/>
            <person name="Ginger M.L."/>
            <person name="Horn M."/>
            <person name="Schaap P."/>
            <person name="Caler L."/>
            <person name="Loftus B."/>
        </authorList>
    </citation>
    <scope>NUCLEOTIDE SEQUENCE [LARGE SCALE GENOMIC DNA]</scope>
    <source>
        <strain evidence="11 12">Neff</strain>
    </source>
</reference>
<evidence type="ECO:0000256" key="6">
    <source>
        <dbReference type="ARBA" id="ARBA00022989"/>
    </source>
</evidence>
<feature type="repeat" description="Solcar" evidence="9">
    <location>
        <begin position="234"/>
        <end position="323"/>
    </location>
</feature>
<evidence type="ECO:0000256" key="1">
    <source>
        <dbReference type="ARBA" id="ARBA00004225"/>
    </source>
</evidence>
<dbReference type="PANTHER" id="PTHR45624:SF10">
    <property type="entry name" value="SLC (SOLUTE CARRIER) HOMOLOG"/>
    <property type="match status" value="1"/>
</dbReference>
<keyword evidence="5" id="KW-0677">Repeat</keyword>
<evidence type="ECO:0000256" key="2">
    <source>
        <dbReference type="ARBA" id="ARBA00006375"/>
    </source>
</evidence>
<dbReference type="SUPFAM" id="SSF103506">
    <property type="entry name" value="Mitochondrial carrier"/>
    <property type="match status" value="1"/>
</dbReference>
<keyword evidence="7" id="KW-0496">Mitochondrion</keyword>
<evidence type="ECO:0000256" key="8">
    <source>
        <dbReference type="ARBA" id="ARBA00023136"/>
    </source>
</evidence>
<feature type="repeat" description="Solcar" evidence="9">
    <location>
        <begin position="32"/>
        <end position="115"/>
    </location>
</feature>
<keyword evidence="12" id="KW-1185">Reference proteome</keyword>
<evidence type="ECO:0000256" key="9">
    <source>
        <dbReference type="PROSITE-ProRule" id="PRU00282"/>
    </source>
</evidence>